<organism evidence="2 3">
    <name type="scientific">Gossypium barbadense</name>
    <name type="common">Sea Island cotton</name>
    <name type="synonym">Hibiscus barbadensis</name>
    <dbReference type="NCBI Taxonomy" id="3634"/>
    <lineage>
        <taxon>Eukaryota</taxon>
        <taxon>Viridiplantae</taxon>
        <taxon>Streptophyta</taxon>
        <taxon>Embryophyta</taxon>
        <taxon>Tracheophyta</taxon>
        <taxon>Spermatophyta</taxon>
        <taxon>Magnoliopsida</taxon>
        <taxon>eudicotyledons</taxon>
        <taxon>Gunneridae</taxon>
        <taxon>Pentapetalae</taxon>
        <taxon>rosids</taxon>
        <taxon>malvids</taxon>
        <taxon>Malvales</taxon>
        <taxon>Malvaceae</taxon>
        <taxon>Malvoideae</taxon>
        <taxon>Gossypium</taxon>
    </lineage>
</organism>
<feature type="chain" id="PRO_5015184510" description="Secreted protein" evidence="1">
    <location>
        <begin position="26"/>
        <end position="72"/>
    </location>
</feature>
<dbReference type="EMBL" id="KZ663536">
    <property type="protein sequence ID" value="PPS11908.1"/>
    <property type="molecule type" value="Genomic_DNA"/>
</dbReference>
<evidence type="ECO:0000256" key="1">
    <source>
        <dbReference type="SAM" id="SignalP"/>
    </source>
</evidence>
<feature type="signal peptide" evidence="1">
    <location>
        <begin position="1"/>
        <end position="25"/>
    </location>
</feature>
<dbReference type="Proteomes" id="UP000239757">
    <property type="component" value="Unassembled WGS sequence"/>
</dbReference>
<evidence type="ECO:0000313" key="2">
    <source>
        <dbReference type="EMBL" id="PPS11908.1"/>
    </source>
</evidence>
<evidence type="ECO:0008006" key="4">
    <source>
        <dbReference type="Google" id="ProtNLM"/>
    </source>
</evidence>
<name>A0A2P5Y8J1_GOSBA</name>
<sequence length="72" mass="8135">MSTAHCFFFFESLTAIFLRNPVGLAAELTRRAVGWPISRCSRVPLWEKLLPMKLSQAAFADLYSLWSSNLLG</sequence>
<proteinExistence type="predicted"/>
<reference evidence="2 3" key="1">
    <citation type="submission" date="2015-01" db="EMBL/GenBank/DDBJ databases">
        <title>Genome of allotetraploid Gossypium barbadense reveals genomic plasticity and fiber elongation in cotton evolution.</title>
        <authorList>
            <person name="Chen X."/>
            <person name="Liu X."/>
            <person name="Zhao B."/>
            <person name="Zheng H."/>
            <person name="Hu Y."/>
            <person name="Lu G."/>
            <person name="Yang C."/>
            <person name="Chen J."/>
            <person name="Shan C."/>
            <person name="Zhang L."/>
            <person name="Zhou Y."/>
            <person name="Wang L."/>
            <person name="Guo W."/>
            <person name="Bai Y."/>
            <person name="Ruan J."/>
            <person name="Shangguan X."/>
            <person name="Mao Y."/>
            <person name="Jiang J."/>
            <person name="Zhu Y."/>
            <person name="Lei J."/>
            <person name="Kang H."/>
            <person name="Chen S."/>
            <person name="He X."/>
            <person name="Wang R."/>
            <person name="Wang Y."/>
            <person name="Chen J."/>
            <person name="Wang L."/>
            <person name="Yu S."/>
            <person name="Wang B."/>
            <person name="Wei J."/>
            <person name="Song S."/>
            <person name="Lu X."/>
            <person name="Gao Z."/>
            <person name="Gu W."/>
            <person name="Deng X."/>
            <person name="Ma D."/>
            <person name="Wang S."/>
            <person name="Liang W."/>
            <person name="Fang L."/>
            <person name="Cai C."/>
            <person name="Zhu X."/>
            <person name="Zhou B."/>
            <person name="Zhang Y."/>
            <person name="Chen Z."/>
            <person name="Xu S."/>
            <person name="Zhu R."/>
            <person name="Wang S."/>
            <person name="Zhang T."/>
            <person name="Zhao G."/>
        </authorList>
    </citation>
    <scope>NUCLEOTIDE SEQUENCE [LARGE SCALE GENOMIC DNA]</scope>
    <source>
        <strain evidence="3">cv. Xinhai21</strain>
        <tissue evidence="2">Leaf</tissue>
    </source>
</reference>
<evidence type="ECO:0000313" key="3">
    <source>
        <dbReference type="Proteomes" id="UP000239757"/>
    </source>
</evidence>
<protein>
    <recommendedName>
        <fullName evidence="4">Secreted protein</fullName>
    </recommendedName>
</protein>
<gene>
    <name evidence="2" type="ORF">GOBAR_AA08729</name>
</gene>
<keyword evidence="1" id="KW-0732">Signal</keyword>
<dbReference type="AlphaFoldDB" id="A0A2P5Y8J1"/>
<accession>A0A2P5Y8J1</accession>